<keyword evidence="4" id="KW-0233">DNA recombination</keyword>
<dbReference type="PROSITE" id="PS51898">
    <property type="entry name" value="TYR_RECOMBINASE"/>
    <property type="match status" value="1"/>
</dbReference>
<accession>X1CYE2</accession>
<gene>
    <name evidence="6" type="ORF">S01H4_37141</name>
</gene>
<proteinExistence type="predicted"/>
<reference evidence="6" key="1">
    <citation type="journal article" date="2014" name="Front. Microbiol.">
        <title>High frequency of phylogenetically diverse reductive dehalogenase-homologous genes in deep subseafloor sedimentary metagenomes.</title>
        <authorList>
            <person name="Kawai M."/>
            <person name="Futagami T."/>
            <person name="Toyoda A."/>
            <person name="Takaki Y."/>
            <person name="Nishi S."/>
            <person name="Hori S."/>
            <person name="Arai W."/>
            <person name="Tsubouchi T."/>
            <person name="Morono Y."/>
            <person name="Uchiyama I."/>
            <person name="Ito T."/>
            <person name="Fujiyama A."/>
            <person name="Inagaki F."/>
            <person name="Takami H."/>
        </authorList>
    </citation>
    <scope>NUCLEOTIDE SEQUENCE</scope>
    <source>
        <strain evidence="6">Expedition CK06-06</strain>
    </source>
</reference>
<evidence type="ECO:0000259" key="5">
    <source>
        <dbReference type="PROSITE" id="PS51898"/>
    </source>
</evidence>
<comment type="caution">
    <text evidence="6">The sequence shown here is derived from an EMBL/GenBank/DDBJ whole genome shotgun (WGS) entry which is preliminary data.</text>
</comment>
<feature type="domain" description="Tyr recombinase" evidence="5">
    <location>
        <begin position="1"/>
        <end position="149"/>
    </location>
</feature>
<dbReference type="Gene3D" id="1.10.443.10">
    <property type="entry name" value="Intergrase catalytic core"/>
    <property type="match status" value="1"/>
</dbReference>
<dbReference type="InterPro" id="IPR013762">
    <property type="entry name" value="Integrase-like_cat_sf"/>
</dbReference>
<dbReference type="EMBL" id="BART01019927">
    <property type="protein sequence ID" value="GAG97932.1"/>
    <property type="molecule type" value="Genomic_DNA"/>
</dbReference>
<name>X1CYE2_9ZZZZ</name>
<dbReference type="PANTHER" id="PTHR30349:SF62">
    <property type="entry name" value="TYPE 1 FIMBRIAE REGULATORY PROTEIN FIMB-RELATED"/>
    <property type="match status" value="1"/>
</dbReference>
<sequence length="149" mass="17245">TLILTMFRHGLRVSEAVDLKWDQVDFKASSIHINRLKNGKPATHYLEGDEMRALRRLRREYANSPFIFVTERSGPLTRSTVNKLLTRSGIKAEIEFPVHPHMLRHACGYYLANKGIDTRTIQDYLGHVSITHTVRYTELSPHKFKGLWS</sequence>
<dbReference type="Pfam" id="PF00589">
    <property type="entry name" value="Phage_integrase"/>
    <property type="match status" value="1"/>
</dbReference>
<evidence type="ECO:0000313" key="6">
    <source>
        <dbReference type="EMBL" id="GAG97932.1"/>
    </source>
</evidence>
<dbReference type="PANTHER" id="PTHR30349">
    <property type="entry name" value="PHAGE INTEGRASE-RELATED"/>
    <property type="match status" value="1"/>
</dbReference>
<evidence type="ECO:0000256" key="4">
    <source>
        <dbReference type="ARBA" id="ARBA00023172"/>
    </source>
</evidence>
<evidence type="ECO:0000256" key="3">
    <source>
        <dbReference type="ARBA" id="ARBA00023163"/>
    </source>
</evidence>
<dbReference type="GO" id="GO:0006310">
    <property type="term" value="P:DNA recombination"/>
    <property type="evidence" value="ECO:0007669"/>
    <property type="project" value="UniProtKB-KW"/>
</dbReference>
<dbReference type="InterPro" id="IPR002104">
    <property type="entry name" value="Integrase_catalytic"/>
</dbReference>
<organism evidence="6">
    <name type="scientific">marine sediment metagenome</name>
    <dbReference type="NCBI Taxonomy" id="412755"/>
    <lineage>
        <taxon>unclassified sequences</taxon>
        <taxon>metagenomes</taxon>
        <taxon>ecological metagenomes</taxon>
    </lineage>
</organism>
<dbReference type="InterPro" id="IPR011010">
    <property type="entry name" value="DNA_brk_join_enz"/>
</dbReference>
<dbReference type="GO" id="GO:0015074">
    <property type="term" value="P:DNA integration"/>
    <property type="evidence" value="ECO:0007669"/>
    <property type="project" value="InterPro"/>
</dbReference>
<keyword evidence="1" id="KW-1029">Fimbrium biogenesis</keyword>
<protein>
    <recommendedName>
        <fullName evidence="5">Tyr recombinase domain-containing protein</fullName>
    </recommendedName>
</protein>
<dbReference type="GO" id="GO:0003677">
    <property type="term" value="F:DNA binding"/>
    <property type="evidence" value="ECO:0007669"/>
    <property type="project" value="InterPro"/>
</dbReference>
<evidence type="ECO:0000256" key="2">
    <source>
        <dbReference type="ARBA" id="ARBA00023015"/>
    </source>
</evidence>
<keyword evidence="2" id="KW-0805">Transcription regulation</keyword>
<dbReference type="SUPFAM" id="SSF56349">
    <property type="entry name" value="DNA breaking-rejoining enzymes"/>
    <property type="match status" value="1"/>
</dbReference>
<feature type="non-terminal residue" evidence="6">
    <location>
        <position position="1"/>
    </location>
</feature>
<keyword evidence="3" id="KW-0804">Transcription</keyword>
<dbReference type="AlphaFoldDB" id="X1CYE2"/>
<evidence type="ECO:0000256" key="1">
    <source>
        <dbReference type="ARBA" id="ARBA00022558"/>
    </source>
</evidence>
<dbReference type="InterPro" id="IPR050090">
    <property type="entry name" value="Tyrosine_recombinase_XerCD"/>
</dbReference>